<dbReference type="AlphaFoldDB" id="A0A3S4TU82"/>
<sequence>MARLINAPHLADQPHEPYSDLIILAGRKAWQAWNKGKGEEWQLLCTLIEGLEPGQKPVILAEKQLENISSIRIAREDQQLIKFFQYGELTPEEITAICRNLAKNTDAIEVNLFDAAAQQIEDLSDYIQRLRTDKSAVDLADKIAPAEKLKEKDGTNKKARALSKWLNMDLALSTQERKLYHYDGIKWQVVEEYDVIDKAVAFFDEQDFNYSARTIETIIETIKIQSPKMGMQVKELIAFNNGTFNRATLEFLPHCRENWLTSYIPHDYLNHAQDTPHFDKWLEFVSGGKEEKKTALLAALYAILTNRHDWQLFFEITGDGGSGKSVFANIATMLAGDQNTESGRLVDLDEPRGRESFVGKTLIICPEQSRYGGDGGGLKSITGGDPVNIDPKHRAKFKAVIPAVVLIVNNEATRFTERSGGIERRRVIFHFDKIVPEKERDLNLMEKIEREIGGIIFKLIHTFEQPETAKKALEIQKGSEEALDIKMESDHLAVFCSYFLTSQEKNGLGIGNAKVGLPRTHLYPAYLVFIEANNISNGLSLNGFSKSLRQGLAQHGNEFPYLRKRITSGKDKGRYITNVHFKDFDEFYNEYIKPNT</sequence>
<name>A0A3S4TU82_9PAST</name>
<dbReference type="SUPFAM" id="SSF46785">
    <property type="entry name" value="Winged helix' DNA-binding domain"/>
    <property type="match status" value="1"/>
</dbReference>
<dbReference type="SUPFAM" id="SSF52540">
    <property type="entry name" value="P-loop containing nucleoside triphosphate hydrolases"/>
    <property type="match status" value="1"/>
</dbReference>
<dbReference type="KEGG" id="rpne:NCTC8284_01210"/>
<dbReference type="InterPro" id="IPR014015">
    <property type="entry name" value="Helicase_SF3_DNA-vir"/>
</dbReference>
<dbReference type="NCBIfam" id="TIGR01613">
    <property type="entry name" value="primase_Cterm"/>
    <property type="match status" value="1"/>
</dbReference>
<dbReference type="InterPro" id="IPR027417">
    <property type="entry name" value="P-loop_NTPase"/>
</dbReference>
<evidence type="ECO:0000256" key="4">
    <source>
        <dbReference type="ARBA" id="ARBA00022840"/>
    </source>
</evidence>
<dbReference type="PANTHER" id="PTHR35372">
    <property type="entry name" value="ATP BINDING PROTEIN-RELATED"/>
    <property type="match status" value="1"/>
</dbReference>
<evidence type="ECO:0000256" key="2">
    <source>
        <dbReference type="ARBA" id="ARBA00022801"/>
    </source>
</evidence>
<dbReference type="GO" id="GO:0016787">
    <property type="term" value="F:hydrolase activity"/>
    <property type="evidence" value="ECO:0007669"/>
    <property type="project" value="UniProtKB-KW"/>
</dbReference>
<keyword evidence="3" id="KW-0347">Helicase</keyword>
<dbReference type="InterPro" id="IPR036390">
    <property type="entry name" value="WH_DNA-bd_sf"/>
</dbReference>
<evidence type="ECO:0000256" key="3">
    <source>
        <dbReference type="ARBA" id="ARBA00022806"/>
    </source>
</evidence>
<dbReference type="Pfam" id="PF08706">
    <property type="entry name" value="D5_N"/>
    <property type="match status" value="1"/>
</dbReference>
<gene>
    <name evidence="6" type="ORF">NCTC8284_01210</name>
</gene>
<dbReference type="InterPro" id="IPR045455">
    <property type="entry name" value="NrS-1_pol-like_helicase"/>
</dbReference>
<dbReference type="Proteomes" id="UP000278733">
    <property type="component" value="Chromosome"/>
</dbReference>
<dbReference type="PROSITE" id="PS51206">
    <property type="entry name" value="SF3_HELICASE_1"/>
    <property type="match status" value="1"/>
</dbReference>
<dbReference type="InterPro" id="IPR036388">
    <property type="entry name" value="WH-like_DNA-bd_sf"/>
</dbReference>
<keyword evidence="2" id="KW-0378">Hydrolase</keyword>
<organism evidence="6 7">
    <name type="scientific">Rodentibacter pneumotropicus</name>
    <dbReference type="NCBI Taxonomy" id="758"/>
    <lineage>
        <taxon>Bacteria</taxon>
        <taxon>Pseudomonadati</taxon>
        <taxon>Pseudomonadota</taxon>
        <taxon>Gammaproteobacteria</taxon>
        <taxon>Pasteurellales</taxon>
        <taxon>Pasteurellaceae</taxon>
        <taxon>Rodentibacter</taxon>
    </lineage>
</organism>
<dbReference type="GO" id="GO:0004386">
    <property type="term" value="F:helicase activity"/>
    <property type="evidence" value="ECO:0007669"/>
    <property type="project" value="UniProtKB-KW"/>
</dbReference>
<reference evidence="6 7" key="1">
    <citation type="submission" date="2018-12" db="EMBL/GenBank/DDBJ databases">
        <authorList>
            <consortium name="Pathogen Informatics"/>
        </authorList>
    </citation>
    <scope>NUCLEOTIDE SEQUENCE [LARGE SCALE GENOMIC DNA]</scope>
    <source>
        <strain evidence="6 7">NCTC8284</strain>
    </source>
</reference>
<evidence type="ECO:0000313" key="7">
    <source>
        <dbReference type="Proteomes" id="UP000278733"/>
    </source>
</evidence>
<evidence type="ECO:0000256" key="1">
    <source>
        <dbReference type="ARBA" id="ARBA00022741"/>
    </source>
</evidence>
<proteinExistence type="predicted"/>
<dbReference type="SMART" id="SM00885">
    <property type="entry name" value="D5_N"/>
    <property type="match status" value="1"/>
</dbReference>
<accession>A0A3S4TU82</accession>
<feature type="domain" description="SF3 helicase" evidence="5">
    <location>
        <begin position="291"/>
        <end position="444"/>
    </location>
</feature>
<dbReference type="InterPro" id="IPR051620">
    <property type="entry name" value="ORF904-like_C"/>
</dbReference>
<evidence type="ECO:0000259" key="5">
    <source>
        <dbReference type="PROSITE" id="PS51206"/>
    </source>
</evidence>
<evidence type="ECO:0000313" key="6">
    <source>
        <dbReference type="EMBL" id="VEH66053.1"/>
    </source>
</evidence>
<dbReference type="Pfam" id="PF03288">
    <property type="entry name" value="Pox_D5"/>
    <property type="match status" value="1"/>
</dbReference>
<dbReference type="Pfam" id="PF19263">
    <property type="entry name" value="DUF5906"/>
    <property type="match status" value="1"/>
</dbReference>
<protein>
    <submittedName>
        <fullName evidence="6">Phage/plasmid primase, P4 family, C-terminal domain</fullName>
    </submittedName>
</protein>
<dbReference type="InterPro" id="IPR006500">
    <property type="entry name" value="Helicase_put_C_phage/plasmid"/>
</dbReference>
<dbReference type="EMBL" id="LR134405">
    <property type="protein sequence ID" value="VEH66053.1"/>
    <property type="molecule type" value="Genomic_DNA"/>
</dbReference>
<keyword evidence="1" id="KW-0547">Nucleotide-binding</keyword>
<dbReference type="Gene3D" id="3.40.50.300">
    <property type="entry name" value="P-loop containing nucleotide triphosphate hydrolases"/>
    <property type="match status" value="1"/>
</dbReference>
<dbReference type="PANTHER" id="PTHR35372:SF2">
    <property type="entry name" value="SF3 HELICASE DOMAIN-CONTAINING PROTEIN"/>
    <property type="match status" value="1"/>
</dbReference>
<dbReference type="GO" id="GO:0005524">
    <property type="term" value="F:ATP binding"/>
    <property type="evidence" value="ECO:0007669"/>
    <property type="project" value="UniProtKB-KW"/>
</dbReference>
<dbReference type="InterPro" id="IPR014818">
    <property type="entry name" value="Phage/plasmid_primase_P4_C"/>
</dbReference>
<dbReference type="Gene3D" id="1.10.10.10">
    <property type="entry name" value="Winged helix-like DNA-binding domain superfamily/Winged helix DNA-binding domain"/>
    <property type="match status" value="1"/>
</dbReference>
<dbReference type="InterPro" id="IPR004968">
    <property type="entry name" value="DNA_primase/NTPase_C"/>
</dbReference>
<keyword evidence="4" id="KW-0067">ATP-binding</keyword>